<accession>A0ABU9Z5D2</accession>
<reference evidence="2 3" key="1">
    <citation type="journal article" date="2023" name="PLoS ONE">
        <title>Complete genome assembly of Hawai'i environmental nontuberculous mycobacteria reveals unexpected co-isolation with methylobacteria.</title>
        <authorList>
            <person name="Hendrix J."/>
            <person name="Epperson L.E."/>
            <person name="Tong E.I."/>
            <person name="Chan Y.L."/>
            <person name="Hasan N.A."/>
            <person name="Dawrs S.N."/>
            <person name="Norton G.J."/>
            <person name="Virdi R."/>
            <person name="Crooks J.L."/>
            <person name="Chan E.D."/>
            <person name="Honda J.R."/>
            <person name="Strong M."/>
        </authorList>
    </citation>
    <scope>NUCLEOTIDE SEQUENCE [LARGE SCALE GENOMIC DNA]</scope>
    <source>
        <strain evidence="2 3">NJH_HI01</strain>
    </source>
</reference>
<comment type="caution">
    <text evidence="2">The sequence shown here is derived from an EMBL/GenBank/DDBJ whole genome shotgun (WGS) entry which is preliminary data.</text>
</comment>
<name>A0ABU9Z5D2_9HYPH</name>
<dbReference type="Proteomes" id="UP001404845">
    <property type="component" value="Unassembled WGS sequence"/>
</dbReference>
<dbReference type="InterPro" id="IPR012318">
    <property type="entry name" value="HTH_CRP"/>
</dbReference>
<sequence>MGRQGANKVCELDLSQTDLADAVAISHEHTNRVLQTVFNERLVSLRRQKLTITDVRRLRDFARFDAG</sequence>
<feature type="domain" description="HTH crp-type" evidence="1">
    <location>
        <begin position="1"/>
        <end position="56"/>
    </location>
</feature>
<organism evidence="2 3">
    <name type="scientific">Methylorubrum rhodesianum</name>
    <dbReference type="NCBI Taxonomy" id="29427"/>
    <lineage>
        <taxon>Bacteria</taxon>
        <taxon>Pseudomonadati</taxon>
        <taxon>Pseudomonadota</taxon>
        <taxon>Alphaproteobacteria</taxon>
        <taxon>Hyphomicrobiales</taxon>
        <taxon>Methylobacteriaceae</taxon>
        <taxon>Methylorubrum</taxon>
    </lineage>
</organism>
<gene>
    <name evidence="2" type="ORF">PUR21_00920</name>
</gene>
<evidence type="ECO:0000259" key="1">
    <source>
        <dbReference type="PROSITE" id="PS51063"/>
    </source>
</evidence>
<keyword evidence="3" id="KW-1185">Reference proteome</keyword>
<dbReference type="PROSITE" id="PS51063">
    <property type="entry name" value="HTH_CRP_2"/>
    <property type="match status" value="1"/>
</dbReference>
<dbReference type="RefSeq" id="WP_312034848.1">
    <property type="nucleotide sequence ID" value="NZ_JACWCW010000034.1"/>
</dbReference>
<evidence type="ECO:0000313" key="2">
    <source>
        <dbReference type="EMBL" id="MEN3226251.1"/>
    </source>
</evidence>
<dbReference type="Pfam" id="PF13545">
    <property type="entry name" value="HTH_Crp_2"/>
    <property type="match status" value="1"/>
</dbReference>
<dbReference type="InterPro" id="IPR036390">
    <property type="entry name" value="WH_DNA-bd_sf"/>
</dbReference>
<dbReference type="EMBL" id="JAQYXL010000001">
    <property type="protein sequence ID" value="MEN3226251.1"/>
    <property type="molecule type" value="Genomic_DNA"/>
</dbReference>
<evidence type="ECO:0000313" key="3">
    <source>
        <dbReference type="Proteomes" id="UP001404845"/>
    </source>
</evidence>
<dbReference type="InterPro" id="IPR036388">
    <property type="entry name" value="WH-like_DNA-bd_sf"/>
</dbReference>
<protein>
    <submittedName>
        <fullName evidence="2">Helix-turn-helix domain-containing protein</fullName>
    </submittedName>
</protein>
<dbReference type="Gene3D" id="1.10.10.10">
    <property type="entry name" value="Winged helix-like DNA-binding domain superfamily/Winged helix DNA-binding domain"/>
    <property type="match status" value="1"/>
</dbReference>
<dbReference type="SUPFAM" id="SSF46785">
    <property type="entry name" value="Winged helix' DNA-binding domain"/>
    <property type="match status" value="1"/>
</dbReference>
<proteinExistence type="predicted"/>